<dbReference type="VEuPathDB" id="AmoebaDB:EIN_145510"/>
<dbReference type="InterPro" id="IPR013126">
    <property type="entry name" value="Hsp_70_fam"/>
</dbReference>
<keyword evidence="4" id="KW-0346">Stress response</keyword>
<dbReference type="SUPFAM" id="SSF53067">
    <property type="entry name" value="Actin-like ATPase domain"/>
    <property type="match status" value="1"/>
</dbReference>
<dbReference type="InterPro" id="IPR043129">
    <property type="entry name" value="ATPase_NBD"/>
</dbReference>
<dbReference type="Gene3D" id="3.30.420.40">
    <property type="match status" value="2"/>
</dbReference>
<dbReference type="PANTHER" id="PTHR45639">
    <property type="entry name" value="HSC70CB, ISOFORM G-RELATED"/>
    <property type="match status" value="1"/>
</dbReference>
<keyword evidence="1" id="KW-0547">Nucleotide-binding</keyword>
<dbReference type="GO" id="GO:0005524">
    <property type="term" value="F:ATP binding"/>
    <property type="evidence" value="ECO:0007669"/>
    <property type="project" value="UniProtKB-KW"/>
</dbReference>
<evidence type="ECO:0000256" key="3">
    <source>
        <dbReference type="SAM" id="Phobius"/>
    </source>
</evidence>
<keyword evidence="3" id="KW-0472">Membrane</keyword>
<dbReference type="AlphaFoldDB" id="L7FKZ1"/>
<proteinExistence type="predicted"/>
<dbReference type="KEGG" id="eiv:EIN_145510"/>
<sequence length="265" mass="29878">MSTEQPKKTISIGIDFGTSKIVISYCDKNQQIRTVTFNDGSSITPAWLRLFYDTPNSPTMSFVVGEQAKYPKDRLNYDNTFYNIKRLLGKTFEELQDESESLGFEFKEDNGHAVVVVNSQPEPTTFRPKEIAALFFKTLMNQIKMEVPDLVGPNMFVGVPVKMTAEAVQDLTDAAKLGGFETVDIITEPIATVLYYLDANKESAAKNFIIIDIGACTLTFHIFRKMQMDIMSRFTLIETTTLVGTISMQLFMKLILIFMKKGPIL</sequence>
<dbReference type="RefSeq" id="XP_004254358.1">
    <property type="nucleotide sequence ID" value="XM_004254310.1"/>
</dbReference>
<dbReference type="EMBL" id="KB206843">
    <property type="protein sequence ID" value="ELP87587.1"/>
    <property type="molecule type" value="Genomic_DNA"/>
</dbReference>
<dbReference type="OrthoDB" id="29851at2759"/>
<keyword evidence="2" id="KW-0067">ATP-binding</keyword>
<keyword evidence="5" id="KW-1185">Reference proteome</keyword>
<feature type="transmembrane region" description="Helical" evidence="3">
    <location>
        <begin position="235"/>
        <end position="259"/>
    </location>
</feature>
<keyword evidence="3" id="KW-1133">Transmembrane helix</keyword>
<evidence type="ECO:0000313" key="5">
    <source>
        <dbReference type="Proteomes" id="UP000014680"/>
    </source>
</evidence>
<organism evidence="4 5">
    <name type="scientific">Entamoeba invadens IP1</name>
    <dbReference type="NCBI Taxonomy" id="370355"/>
    <lineage>
        <taxon>Eukaryota</taxon>
        <taxon>Amoebozoa</taxon>
        <taxon>Evosea</taxon>
        <taxon>Archamoebae</taxon>
        <taxon>Mastigamoebida</taxon>
        <taxon>Entamoebidae</taxon>
        <taxon>Entamoeba</taxon>
    </lineage>
</organism>
<dbReference type="Proteomes" id="UP000014680">
    <property type="component" value="Unassembled WGS sequence"/>
</dbReference>
<evidence type="ECO:0000313" key="4">
    <source>
        <dbReference type="EMBL" id="ELP87587.1"/>
    </source>
</evidence>
<reference evidence="4 5" key="1">
    <citation type="submission" date="2012-10" db="EMBL/GenBank/DDBJ databases">
        <authorList>
            <person name="Zafar N."/>
            <person name="Inman J."/>
            <person name="Hall N."/>
            <person name="Lorenzi H."/>
            <person name="Caler E."/>
        </authorList>
    </citation>
    <scope>NUCLEOTIDE SEQUENCE [LARGE SCALE GENOMIC DNA]</scope>
    <source>
        <strain evidence="4 5">IP1</strain>
    </source>
</reference>
<evidence type="ECO:0000256" key="2">
    <source>
        <dbReference type="ARBA" id="ARBA00022840"/>
    </source>
</evidence>
<gene>
    <name evidence="4" type="ORF">EIN_145510</name>
</gene>
<dbReference type="GeneID" id="14886618"/>
<dbReference type="Gene3D" id="3.30.30.30">
    <property type="match status" value="1"/>
</dbReference>
<keyword evidence="3" id="KW-0812">Transmembrane</keyword>
<name>L7FKZ1_ENTIV</name>
<evidence type="ECO:0000256" key="1">
    <source>
        <dbReference type="ARBA" id="ARBA00022741"/>
    </source>
</evidence>
<protein>
    <submittedName>
        <fullName evidence="4">Heat shock protein 70kD, putative</fullName>
    </submittedName>
</protein>
<accession>L7FKZ1</accession>
<dbReference type="Pfam" id="PF00012">
    <property type="entry name" value="HSP70"/>
    <property type="match status" value="1"/>
</dbReference>
<dbReference type="GO" id="GO:0140662">
    <property type="term" value="F:ATP-dependent protein folding chaperone"/>
    <property type="evidence" value="ECO:0007669"/>
    <property type="project" value="InterPro"/>
</dbReference>